<dbReference type="EMBL" id="JANSUY010000010">
    <property type="protein sequence ID" value="MCR9015845.1"/>
    <property type="molecule type" value="Genomic_DNA"/>
</dbReference>
<dbReference type="GO" id="GO:0019867">
    <property type="term" value="C:outer membrane"/>
    <property type="evidence" value="ECO:0007669"/>
    <property type="project" value="InterPro"/>
</dbReference>
<gene>
    <name evidence="5" type="ORF">NU887_12420</name>
</gene>
<proteinExistence type="predicted"/>
<dbReference type="Gene3D" id="2.40.160.50">
    <property type="entry name" value="membrane protein fhac: a member of the omp85/tpsb transporter family"/>
    <property type="match status" value="1"/>
</dbReference>
<organism evidence="5 6">
    <name type="scientific">Aquiflexum gelatinilyticum</name>
    <dbReference type="NCBI Taxonomy" id="2961943"/>
    <lineage>
        <taxon>Bacteria</taxon>
        <taxon>Pseudomonadati</taxon>
        <taxon>Bacteroidota</taxon>
        <taxon>Cytophagia</taxon>
        <taxon>Cytophagales</taxon>
        <taxon>Cyclobacteriaceae</taxon>
        <taxon>Aquiflexum</taxon>
    </lineage>
</organism>
<accession>A0A9X2T2T2</accession>
<keyword evidence="2" id="KW-0472">Membrane</keyword>
<feature type="chain" id="PRO_5040967904" evidence="3">
    <location>
        <begin position="20"/>
        <end position="398"/>
    </location>
</feature>
<sequence length="398" mass="45448">MKTIIFTLAFFAFLLEVNAQDTTTYKSNKINNLKWVPLPAVGSNPANGWMFGLAPSATWYMGNPADTKMSNLVGNFLYTTKKQWIFSSRSNIFLDKNKWILVGDWRYFITSQPTFGLGSSAPNIPEEDPARPGVWRGEQQMDFNLIRFYETVLRRIGDSKFYLGMGYHFDQHSKINSFTNEENSPTLGFSHDAYNLARGFSTERYILSGITLNAIMENRDIAVSPYEKNFALLSYKINPTFLGSDQSSSTLLLDYRHYFNLSERRKRHLIAVWGYGNFLVSGNLPYMNLPSIGWDMFGRSGRAYAQGRFRGESMAYTEAEYRFPLQKNKETFGGTVFVNAGSFSSRDTNEKLFEQFNPGYGLGLRVMINKKNRTTITADYGWGQKGNSGFYLNVNESF</sequence>
<comment type="subcellular location">
    <subcellularLocation>
        <location evidence="1">Membrane</location>
    </subcellularLocation>
</comment>
<reference evidence="5" key="1">
    <citation type="submission" date="2022-08" db="EMBL/GenBank/DDBJ databases">
        <authorList>
            <person name="Zhang D."/>
        </authorList>
    </citation>
    <scope>NUCLEOTIDE SEQUENCE</scope>
    <source>
        <strain evidence="5">XJ19-11</strain>
    </source>
</reference>
<evidence type="ECO:0000313" key="5">
    <source>
        <dbReference type="EMBL" id="MCR9015845.1"/>
    </source>
</evidence>
<evidence type="ECO:0000259" key="4">
    <source>
        <dbReference type="Pfam" id="PF01103"/>
    </source>
</evidence>
<dbReference type="RefSeq" id="WP_258423708.1">
    <property type="nucleotide sequence ID" value="NZ_JANSUY010000010.1"/>
</dbReference>
<protein>
    <submittedName>
        <fullName evidence="5">Outer membrane protein assembly factor</fullName>
    </submittedName>
</protein>
<feature type="signal peptide" evidence="3">
    <location>
        <begin position="1"/>
        <end position="19"/>
    </location>
</feature>
<evidence type="ECO:0000256" key="3">
    <source>
        <dbReference type="SAM" id="SignalP"/>
    </source>
</evidence>
<keyword evidence="3" id="KW-0732">Signal</keyword>
<evidence type="ECO:0000313" key="6">
    <source>
        <dbReference type="Proteomes" id="UP001142175"/>
    </source>
</evidence>
<dbReference type="Pfam" id="PF01103">
    <property type="entry name" value="Omp85"/>
    <property type="match status" value="1"/>
</dbReference>
<dbReference type="Proteomes" id="UP001142175">
    <property type="component" value="Unassembled WGS sequence"/>
</dbReference>
<dbReference type="InterPro" id="IPR000184">
    <property type="entry name" value="Bac_surfAg_D15"/>
</dbReference>
<feature type="domain" description="Bacterial surface antigen (D15)" evidence="4">
    <location>
        <begin position="162"/>
        <end position="398"/>
    </location>
</feature>
<keyword evidence="6" id="KW-1185">Reference proteome</keyword>
<evidence type="ECO:0000256" key="1">
    <source>
        <dbReference type="ARBA" id="ARBA00004370"/>
    </source>
</evidence>
<dbReference type="AlphaFoldDB" id="A0A9X2T2T2"/>
<evidence type="ECO:0000256" key="2">
    <source>
        <dbReference type="ARBA" id="ARBA00023136"/>
    </source>
</evidence>
<name>A0A9X2T2T2_9BACT</name>
<comment type="caution">
    <text evidence="5">The sequence shown here is derived from an EMBL/GenBank/DDBJ whole genome shotgun (WGS) entry which is preliminary data.</text>
</comment>